<evidence type="ECO:0000259" key="2">
    <source>
        <dbReference type="Pfam" id="PF18902"/>
    </source>
</evidence>
<keyword evidence="1" id="KW-1133">Transmembrane helix</keyword>
<feature type="transmembrane region" description="Helical" evidence="1">
    <location>
        <begin position="33"/>
        <end position="53"/>
    </location>
</feature>
<gene>
    <name evidence="3" type="ORF">ASZ90_016845</name>
</gene>
<evidence type="ECO:0000313" key="3">
    <source>
        <dbReference type="EMBL" id="KUG05722.1"/>
    </source>
</evidence>
<keyword evidence="1" id="KW-0472">Membrane</keyword>
<sequence length="135" mass="14300">MEEHMANDHTSSIPGELPNPSARGMGSFRTGTGLLLVPGIFSLILLFSVDIITTEMIIALGGSELNRLMAGVVAYPVAHLALKGIVLVYVTGVCMWAEKKITQSGVAAMAIIVAFYVVVALHNMSVLHVMMMTGA</sequence>
<dbReference type="EMBL" id="LNQE01001776">
    <property type="protein sequence ID" value="KUG05722.1"/>
    <property type="molecule type" value="Genomic_DNA"/>
</dbReference>
<accession>A0A0W8EAQ7</accession>
<organism evidence="3">
    <name type="scientific">hydrocarbon metagenome</name>
    <dbReference type="NCBI Taxonomy" id="938273"/>
    <lineage>
        <taxon>unclassified sequences</taxon>
        <taxon>metagenomes</taxon>
        <taxon>ecological metagenomes</taxon>
    </lineage>
</organism>
<proteinExistence type="predicted"/>
<protein>
    <recommendedName>
        <fullName evidence="2">DUF5658 domain-containing protein</fullName>
    </recommendedName>
</protein>
<feature type="transmembrane region" description="Helical" evidence="1">
    <location>
        <begin position="106"/>
        <end position="131"/>
    </location>
</feature>
<dbReference type="AlphaFoldDB" id="A0A0W8EAQ7"/>
<reference evidence="3" key="1">
    <citation type="journal article" date="2015" name="Proc. Natl. Acad. Sci. U.S.A.">
        <title>Networks of energetic and metabolic interactions define dynamics in microbial communities.</title>
        <authorList>
            <person name="Embree M."/>
            <person name="Liu J.K."/>
            <person name="Al-Bassam M.M."/>
            <person name="Zengler K."/>
        </authorList>
    </citation>
    <scope>NUCLEOTIDE SEQUENCE</scope>
</reference>
<dbReference type="Pfam" id="PF18902">
    <property type="entry name" value="DUF5658"/>
    <property type="match status" value="1"/>
</dbReference>
<name>A0A0W8EAQ7_9ZZZZ</name>
<feature type="transmembrane region" description="Helical" evidence="1">
    <location>
        <begin position="73"/>
        <end position="94"/>
    </location>
</feature>
<comment type="caution">
    <text evidence="3">The sequence shown here is derived from an EMBL/GenBank/DDBJ whole genome shotgun (WGS) entry which is preliminary data.</text>
</comment>
<evidence type="ECO:0000256" key="1">
    <source>
        <dbReference type="SAM" id="Phobius"/>
    </source>
</evidence>
<keyword evidence="1" id="KW-0812">Transmembrane</keyword>
<feature type="domain" description="DUF5658" evidence="2">
    <location>
        <begin position="43"/>
        <end position="127"/>
    </location>
</feature>
<dbReference type="InterPro" id="IPR043717">
    <property type="entry name" value="DUF5658"/>
</dbReference>